<evidence type="ECO:0000259" key="13">
    <source>
        <dbReference type="PROSITE" id="PS51163"/>
    </source>
</evidence>
<name>A0ABW0BNG3_9ACTN</name>
<evidence type="ECO:0000256" key="6">
    <source>
        <dbReference type="ARBA" id="ARBA00022694"/>
    </source>
</evidence>
<organism evidence="14 15">
    <name type="scientific">Nocardioides taihuensis</name>
    <dbReference type="NCBI Taxonomy" id="1835606"/>
    <lineage>
        <taxon>Bacteria</taxon>
        <taxon>Bacillati</taxon>
        <taxon>Actinomycetota</taxon>
        <taxon>Actinomycetes</taxon>
        <taxon>Propionibacteriales</taxon>
        <taxon>Nocardioidaceae</taxon>
        <taxon>Nocardioides</taxon>
    </lineage>
</organism>
<dbReference type="NCBIfam" id="TIGR00057">
    <property type="entry name" value="L-threonylcarbamoyladenylate synthase"/>
    <property type="match status" value="1"/>
</dbReference>
<dbReference type="PANTHER" id="PTHR17490">
    <property type="entry name" value="SUA5"/>
    <property type="match status" value="1"/>
</dbReference>
<dbReference type="RefSeq" id="WP_378592007.1">
    <property type="nucleotide sequence ID" value="NZ_JBHSKD010000024.1"/>
</dbReference>
<gene>
    <name evidence="14" type="ORF">ACFPGP_17170</name>
</gene>
<reference evidence="15" key="1">
    <citation type="journal article" date="2019" name="Int. J. Syst. Evol. Microbiol.">
        <title>The Global Catalogue of Microorganisms (GCM) 10K type strain sequencing project: providing services to taxonomists for standard genome sequencing and annotation.</title>
        <authorList>
            <consortium name="The Broad Institute Genomics Platform"/>
            <consortium name="The Broad Institute Genome Sequencing Center for Infectious Disease"/>
            <person name="Wu L."/>
            <person name="Ma J."/>
        </authorList>
    </citation>
    <scope>NUCLEOTIDE SEQUENCE [LARGE SCALE GENOMIC DNA]</scope>
    <source>
        <strain evidence="15">DFY41</strain>
    </source>
</reference>
<evidence type="ECO:0000256" key="5">
    <source>
        <dbReference type="ARBA" id="ARBA00022679"/>
    </source>
</evidence>
<dbReference type="EC" id="2.7.7.87" evidence="3"/>
<dbReference type="Proteomes" id="UP001596087">
    <property type="component" value="Unassembled WGS sequence"/>
</dbReference>
<evidence type="ECO:0000313" key="14">
    <source>
        <dbReference type="EMBL" id="MFC5178412.1"/>
    </source>
</evidence>
<feature type="region of interest" description="Disordered" evidence="12">
    <location>
        <begin position="214"/>
        <end position="256"/>
    </location>
</feature>
<accession>A0ABW0BNG3</accession>
<proteinExistence type="inferred from homology"/>
<keyword evidence="9" id="KW-0067">ATP-binding</keyword>
<feature type="domain" description="YrdC-like" evidence="13">
    <location>
        <begin position="14"/>
        <end position="199"/>
    </location>
</feature>
<keyword evidence="5 14" id="KW-0808">Transferase</keyword>
<dbReference type="InterPro" id="IPR050156">
    <property type="entry name" value="TC-AMP_synthase_SUA5"/>
</dbReference>
<comment type="caution">
    <text evidence="14">The sequence shown here is derived from an EMBL/GenBank/DDBJ whole genome shotgun (WGS) entry which is preliminary data.</text>
</comment>
<evidence type="ECO:0000256" key="7">
    <source>
        <dbReference type="ARBA" id="ARBA00022695"/>
    </source>
</evidence>
<dbReference type="SUPFAM" id="SSF55821">
    <property type="entry name" value="YrdC/RibB"/>
    <property type="match status" value="1"/>
</dbReference>
<dbReference type="Pfam" id="PF01300">
    <property type="entry name" value="Sua5_yciO_yrdC"/>
    <property type="match status" value="1"/>
</dbReference>
<protein>
    <recommendedName>
        <fullName evidence="10">L-threonylcarbamoyladenylate synthase</fullName>
        <ecNumber evidence="3">2.7.7.87</ecNumber>
    </recommendedName>
    <alternativeName>
        <fullName evidence="10">L-threonylcarbamoyladenylate synthase</fullName>
    </alternativeName>
</protein>
<dbReference type="Gene3D" id="3.90.870.10">
    <property type="entry name" value="DHBP synthase"/>
    <property type="match status" value="1"/>
</dbReference>
<sequence>MSRTYPTATDDELESALSAASLAVQQGSLVVLPTDTVYGIGADAFDVAAVRDLLEAKGRGREMPPPVLVSAATTLDAIAVGVPGYARALVERFWPGPLTLVCTQQASLQWDLGDTRGTVAVRMPDHPVALALLERTGPMAVSSANLTGRPAATDAAAAEEMLGDHVSVILDAGPAPGGVASTIVDVTGPHGRVLRHGALSLDDLNAVLEPLGATIGDETAGDETAGDETAGDETAGDETAGDDDETAGGAAGAEGA</sequence>
<comment type="similarity">
    <text evidence="2">Belongs to the SUA5 family.</text>
</comment>
<evidence type="ECO:0000256" key="10">
    <source>
        <dbReference type="ARBA" id="ARBA00029774"/>
    </source>
</evidence>
<evidence type="ECO:0000256" key="4">
    <source>
        <dbReference type="ARBA" id="ARBA00022490"/>
    </source>
</evidence>
<dbReference type="PANTHER" id="PTHR17490:SF16">
    <property type="entry name" value="THREONYLCARBAMOYL-AMP SYNTHASE"/>
    <property type="match status" value="1"/>
</dbReference>
<comment type="catalytic activity">
    <reaction evidence="11">
        <text>L-threonine + hydrogencarbonate + ATP = L-threonylcarbamoyladenylate + diphosphate + H2O</text>
        <dbReference type="Rhea" id="RHEA:36407"/>
        <dbReference type="ChEBI" id="CHEBI:15377"/>
        <dbReference type="ChEBI" id="CHEBI:17544"/>
        <dbReference type="ChEBI" id="CHEBI:30616"/>
        <dbReference type="ChEBI" id="CHEBI:33019"/>
        <dbReference type="ChEBI" id="CHEBI:57926"/>
        <dbReference type="ChEBI" id="CHEBI:73682"/>
        <dbReference type="EC" id="2.7.7.87"/>
    </reaction>
</comment>
<keyword evidence="4" id="KW-0963">Cytoplasm</keyword>
<dbReference type="InterPro" id="IPR006070">
    <property type="entry name" value="Sua5-like_dom"/>
</dbReference>
<evidence type="ECO:0000256" key="3">
    <source>
        <dbReference type="ARBA" id="ARBA00012584"/>
    </source>
</evidence>
<dbReference type="PROSITE" id="PS51163">
    <property type="entry name" value="YRDC"/>
    <property type="match status" value="1"/>
</dbReference>
<evidence type="ECO:0000256" key="12">
    <source>
        <dbReference type="SAM" id="MobiDB-lite"/>
    </source>
</evidence>
<keyword evidence="15" id="KW-1185">Reference proteome</keyword>
<keyword evidence="8" id="KW-0547">Nucleotide-binding</keyword>
<comment type="subcellular location">
    <subcellularLocation>
        <location evidence="1">Cytoplasm</location>
    </subcellularLocation>
</comment>
<dbReference type="EMBL" id="JBHSKD010000024">
    <property type="protein sequence ID" value="MFC5178412.1"/>
    <property type="molecule type" value="Genomic_DNA"/>
</dbReference>
<dbReference type="InterPro" id="IPR017945">
    <property type="entry name" value="DHBP_synth_RibB-like_a/b_dom"/>
</dbReference>
<evidence type="ECO:0000256" key="11">
    <source>
        <dbReference type="ARBA" id="ARBA00048366"/>
    </source>
</evidence>
<keyword evidence="6" id="KW-0819">tRNA processing</keyword>
<evidence type="ECO:0000256" key="1">
    <source>
        <dbReference type="ARBA" id="ARBA00004496"/>
    </source>
</evidence>
<evidence type="ECO:0000256" key="9">
    <source>
        <dbReference type="ARBA" id="ARBA00022840"/>
    </source>
</evidence>
<evidence type="ECO:0000256" key="8">
    <source>
        <dbReference type="ARBA" id="ARBA00022741"/>
    </source>
</evidence>
<dbReference type="GO" id="GO:0061710">
    <property type="term" value="F:L-threonylcarbamoyladenylate synthase"/>
    <property type="evidence" value="ECO:0007669"/>
    <property type="project" value="UniProtKB-EC"/>
</dbReference>
<feature type="compositionally biased region" description="Acidic residues" evidence="12">
    <location>
        <begin position="219"/>
        <end position="246"/>
    </location>
</feature>
<evidence type="ECO:0000256" key="2">
    <source>
        <dbReference type="ARBA" id="ARBA00007663"/>
    </source>
</evidence>
<keyword evidence="7 14" id="KW-0548">Nucleotidyltransferase</keyword>
<evidence type="ECO:0000313" key="15">
    <source>
        <dbReference type="Proteomes" id="UP001596087"/>
    </source>
</evidence>